<protein>
    <submittedName>
        <fullName evidence="1">Uncharacterized protein</fullName>
    </submittedName>
</protein>
<organism evidence="1 2">
    <name type="scientific">Larinioides sclopetarius</name>
    <dbReference type="NCBI Taxonomy" id="280406"/>
    <lineage>
        <taxon>Eukaryota</taxon>
        <taxon>Metazoa</taxon>
        <taxon>Ecdysozoa</taxon>
        <taxon>Arthropoda</taxon>
        <taxon>Chelicerata</taxon>
        <taxon>Arachnida</taxon>
        <taxon>Araneae</taxon>
        <taxon>Araneomorphae</taxon>
        <taxon>Entelegynae</taxon>
        <taxon>Araneoidea</taxon>
        <taxon>Araneidae</taxon>
        <taxon>Larinioides</taxon>
    </lineage>
</organism>
<name>A0AAV2A5X1_9ARAC</name>
<dbReference type="Proteomes" id="UP001497382">
    <property type="component" value="Unassembled WGS sequence"/>
</dbReference>
<accession>A0AAV2A5X1</accession>
<dbReference type="EMBL" id="CAXIEN010000111">
    <property type="protein sequence ID" value="CAL1278299.1"/>
    <property type="molecule type" value="Genomic_DNA"/>
</dbReference>
<evidence type="ECO:0000313" key="2">
    <source>
        <dbReference type="Proteomes" id="UP001497382"/>
    </source>
</evidence>
<gene>
    <name evidence="1" type="ORF">LARSCL_LOCUS9700</name>
</gene>
<comment type="caution">
    <text evidence="1">The sequence shown here is derived from an EMBL/GenBank/DDBJ whole genome shotgun (WGS) entry which is preliminary data.</text>
</comment>
<reference evidence="1 2" key="1">
    <citation type="submission" date="2024-04" db="EMBL/GenBank/DDBJ databases">
        <authorList>
            <person name="Rising A."/>
            <person name="Reimegard J."/>
            <person name="Sonavane S."/>
            <person name="Akerstrom W."/>
            <person name="Nylinder S."/>
            <person name="Hedman E."/>
            <person name="Kallberg Y."/>
        </authorList>
    </citation>
    <scope>NUCLEOTIDE SEQUENCE [LARGE SCALE GENOMIC DNA]</scope>
</reference>
<dbReference type="AlphaFoldDB" id="A0AAV2A5X1"/>
<sequence>MLAYIVEIAYNKVGYPSILQFMTDSQSEWKYMLKILRTDEIFYIL</sequence>
<proteinExistence type="predicted"/>
<evidence type="ECO:0000313" key="1">
    <source>
        <dbReference type="EMBL" id="CAL1278299.1"/>
    </source>
</evidence>
<keyword evidence="2" id="KW-1185">Reference proteome</keyword>